<feature type="compositionally biased region" description="Basic and acidic residues" evidence="1">
    <location>
        <begin position="17"/>
        <end position="26"/>
    </location>
</feature>
<name>A0A482Y341_9EURY</name>
<dbReference type="EMBL" id="SHMR01000001">
    <property type="protein sequence ID" value="RZH68734.1"/>
    <property type="molecule type" value="Genomic_DNA"/>
</dbReference>
<dbReference type="AlphaFoldDB" id="A0A482Y341"/>
<dbReference type="Proteomes" id="UP000292704">
    <property type="component" value="Unassembled WGS sequence"/>
</dbReference>
<proteinExistence type="predicted"/>
<dbReference type="OrthoDB" id="214551at2157"/>
<evidence type="ECO:0000313" key="3">
    <source>
        <dbReference type="Proteomes" id="UP000292704"/>
    </source>
</evidence>
<reference evidence="2 3" key="1">
    <citation type="submission" date="2019-02" db="EMBL/GenBank/DDBJ databases">
        <title>Genome analysis provides insights into bioremediation potentialities and Haloocin production by Natrinema altunense strain 4.1R isolated from Chott Douz in Tunisian desert.</title>
        <authorList>
            <person name="Najjari A."/>
            <person name="Youssef N."/>
            <person name="Ben Dhia O."/>
            <person name="Ferjani R."/>
            <person name="El Hidri D."/>
            <person name="Ouzari H.I."/>
            <person name="Cherif A."/>
        </authorList>
    </citation>
    <scope>NUCLEOTIDE SEQUENCE [LARGE SCALE GENOMIC DNA]</scope>
    <source>
        <strain evidence="2 3">4.1R</strain>
    </source>
</reference>
<organism evidence="2 3">
    <name type="scientific">Natrinema altunense</name>
    <dbReference type="NCBI Taxonomy" id="222984"/>
    <lineage>
        <taxon>Archaea</taxon>
        <taxon>Methanobacteriati</taxon>
        <taxon>Methanobacteriota</taxon>
        <taxon>Stenosarchaea group</taxon>
        <taxon>Halobacteria</taxon>
        <taxon>Halobacteriales</taxon>
        <taxon>Natrialbaceae</taxon>
        <taxon>Natrinema</taxon>
    </lineage>
</organism>
<sequence length="231" mass="25445">MSRTDALSDIPTPESPPPERRPPVRVSEERVLRDWLAREIERDAGAVDSGTVPTDATALLDALLSAKPGAAAFLWREQPIRWYRLVLDQDRFVDLRPVDGPDDLLWRDVSTDGTLFGVAERVHTEGIGPLEAAGIDAEAIRTYRDDLAAGTRFDPLIVRTRRGATPWFVADGNHRATAAALHALETGRYDPMPTYVAVTANPVLEPIVDRVRGLLQRLAGRSIARCGRRGP</sequence>
<evidence type="ECO:0000256" key="1">
    <source>
        <dbReference type="SAM" id="MobiDB-lite"/>
    </source>
</evidence>
<feature type="region of interest" description="Disordered" evidence="1">
    <location>
        <begin position="1"/>
        <end position="26"/>
    </location>
</feature>
<comment type="caution">
    <text evidence="2">The sequence shown here is derived from an EMBL/GenBank/DDBJ whole genome shotgun (WGS) entry which is preliminary data.</text>
</comment>
<accession>A0A482Y341</accession>
<evidence type="ECO:0000313" key="2">
    <source>
        <dbReference type="EMBL" id="RZH68734.1"/>
    </source>
</evidence>
<dbReference type="RefSeq" id="WP_130169697.1">
    <property type="nucleotide sequence ID" value="NZ_SHMR01000001.1"/>
</dbReference>
<dbReference type="STRING" id="222984.GCA_000731985_01994"/>
<protein>
    <submittedName>
        <fullName evidence="2">Uncharacterized protein</fullName>
    </submittedName>
</protein>
<gene>
    <name evidence="2" type="ORF">ELS17_04520</name>
</gene>